<evidence type="ECO:0000259" key="2">
    <source>
        <dbReference type="Pfam" id="PF14111"/>
    </source>
</evidence>
<dbReference type="AlphaFoldDB" id="A0A314KWX2"/>
<dbReference type="Gramene" id="OIT33204">
    <property type="protein sequence ID" value="OIT33204"/>
    <property type="gene ID" value="A4A49_07227"/>
</dbReference>
<dbReference type="InterPro" id="IPR036397">
    <property type="entry name" value="RNaseH_sf"/>
</dbReference>
<dbReference type="InterPro" id="IPR025558">
    <property type="entry name" value="DUF4283"/>
</dbReference>
<dbReference type="InterPro" id="IPR012337">
    <property type="entry name" value="RNaseH-like_sf"/>
</dbReference>
<organism evidence="3 4">
    <name type="scientific">Nicotiana attenuata</name>
    <name type="common">Coyote tobacco</name>
    <dbReference type="NCBI Taxonomy" id="49451"/>
    <lineage>
        <taxon>Eukaryota</taxon>
        <taxon>Viridiplantae</taxon>
        <taxon>Streptophyta</taxon>
        <taxon>Embryophyta</taxon>
        <taxon>Tracheophyta</taxon>
        <taxon>Spermatophyta</taxon>
        <taxon>Magnoliopsida</taxon>
        <taxon>eudicotyledons</taxon>
        <taxon>Gunneridae</taxon>
        <taxon>Pentapetalae</taxon>
        <taxon>asterids</taxon>
        <taxon>lamiids</taxon>
        <taxon>Solanales</taxon>
        <taxon>Solanaceae</taxon>
        <taxon>Nicotianoideae</taxon>
        <taxon>Nicotianeae</taxon>
        <taxon>Nicotiana</taxon>
    </lineage>
</organism>
<reference evidence="3" key="1">
    <citation type="submission" date="2016-11" db="EMBL/GenBank/DDBJ databases">
        <title>The genome of Nicotiana attenuata.</title>
        <authorList>
            <person name="Xu S."/>
            <person name="Brockmoeller T."/>
            <person name="Gaquerel E."/>
            <person name="Navarro A."/>
            <person name="Kuhl H."/>
            <person name="Gase K."/>
            <person name="Ling Z."/>
            <person name="Zhou W."/>
            <person name="Kreitzer C."/>
            <person name="Stanke M."/>
            <person name="Tang H."/>
            <person name="Lyons E."/>
            <person name="Pandey P."/>
            <person name="Pandey S.P."/>
            <person name="Timmermann B."/>
            <person name="Baldwin I.T."/>
        </authorList>
    </citation>
    <scope>NUCLEOTIDE SEQUENCE [LARGE SCALE GENOMIC DNA]</scope>
    <source>
        <strain evidence="3">UT</strain>
    </source>
</reference>
<dbReference type="GO" id="GO:0003676">
    <property type="term" value="F:nucleic acid binding"/>
    <property type="evidence" value="ECO:0007669"/>
    <property type="project" value="InterPro"/>
</dbReference>
<dbReference type="Gene3D" id="3.30.420.10">
    <property type="entry name" value="Ribonuclease H-like superfamily/Ribonuclease H"/>
    <property type="match status" value="1"/>
</dbReference>
<dbReference type="Pfam" id="PF13456">
    <property type="entry name" value="RVT_3"/>
    <property type="match status" value="1"/>
</dbReference>
<accession>A0A314KWX2</accession>
<protein>
    <recommendedName>
        <fullName evidence="5">DUF4283 domain-containing protein</fullName>
    </recommendedName>
</protein>
<dbReference type="InterPro" id="IPR002156">
    <property type="entry name" value="RNaseH_domain"/>
</dbReference>
<dbReference type="SUPFAM" id="SSF53098">
    <property type="entry name" value="Ribonuclease H-like"/>
    <property type="match status" value="1"/>
</dbReference>
<dbReference type="SMR" id="A0A314KWX2"/>
<dbReference type="CDD" id="cd06222">
    <property type="entry name" value="RNase_H_like"/>
    <property type="match status" value="1"/>
</dbReference>
<dbReference type="PANTHER" id="PTHR47723:SF19">
    <property type="entry name" value="POLYNUCLEOTIDYL TRANSFERASE, RIBONUCLEASE H-LIKE SUPERFAMILY PROTEIN"/>
    <property type="match status" value="1"/>
</dbReference>
<feature type="domain" description="RNase H type-1" evidence="1">
    <location>
        <begin position="440"/>
        <end position="531"/>
    </location>
</feature>
<proteinExistence type="predicted"/>
<gene>
    <name evidence="3" type="ORF">A4A49_07227</name>
</gene>
<evidence type="ECO:0000259" key="1">
    <source>
        <dbReference type="Pfam" id="PF13456"/>
    </source>
</evidence>
<feature type="domain" description="DUF4283" evidence="2">
    <location>
        <begin position="34"/>
        <end position="114"/>
    </location>
</feature>
<dbReference type="InterPro" id="IPR044730">
    <property type="entry name" value="RNase_H-like_dom_plant"/>
</dbReference>
<dbReference type="Pfam" id="PF14111">
    <property type="entry name" value="DUF4283"/>
    <property type="match status" value="1"/>
</dbReference>
<name>A0A314KWX2_NICAT</name>
<keyword evidence="4" id="KW-1185">Reference proteome</keyword>
<evidence type="ECO:0008006" key="5">
    <source>
        <dbReference type="Google" id="ProtNLM"/>
    </source>
</evidence>
<dbReference type="EMBL" id="MJEQ01000921">
    <property type="protein sequence ID" value="OIT33204.1"/>
    <property type="molecule type" value="Genomic_DNA"/>
</dbReference>
<dbReference type="GO" id="GO:0004523">
    <property type="term" value="F:RNA-DNA hybrid ribonuclease activity"/>
    <property type="evidence" value="ECO:0007669"/>
    <property type="project" value="InterPro"/>
</dbReference>
<comment type="caution">
    <text evidence="3">The sequence shown here is derived from an EMBL/GenBank/DDBJ whole genome shotgun (WGS) entry which is preliminary data.</text>
</comment>
<evidence type="ECO:0000313" key="3">
    <source>
        <dbReference type="EMBL" id="OIT33204.1"/>
    </source>
</evidence>
<dbReference type="InterPro" id="IPR053151">
    <property type="entry name" value="RNase_H-like"/>
</dbReference>
<dbReference type="PANTHER" id="PTHR47723">
    <property type="entry name" value="OS05G0353850 PROTEIN"/>
    <property type="match status" value="1"/>
</dbReference>
<sequence length="537" mass="60677">MAEEITQRLHKFILTEEEKEAVAIEFPDIQASMKECEISLLSKVISDKKVNFHGIRSAMTLAWGNPRGLQVKEITWNFFQFIFKEKTSLDKVKLGTPWLYDRYLLNIYPWEPGLESDSPIFNESNMWVQVWNIPLHWMSKDVGRKTGHVLGCILDILIPENGSKEEGTRCTIRKSLKRPVRDMATSKENASFLASQKRQDFNNNREGYRNYKLVQEKRTTGTKENLQHLEDEGDSMDMQDGVEKENVQVEDNGLQGKEVLDLQAKGDDNLNAKEAVRWNQDKAIDDAHNGVRVSDVVSGNAAVTLEEPNMLIDILIREEFGIMGRRRRNLIKGIENGSGEWICDKNGMVEEIEKFYRELFTTSNPSSLSHVLQSIPTSIDENMNLGLISKVTNEEIKEAIFSMHPNKSPVAKEHVNTMCDASTNPPILTLSSEKVLLYVDAGLDPKTRKASIGMVALQANGDVLYAYGSPIPFVGKAIIAEAWAIRTAIQLAVKYVWKNIYILSDSLTMVQMLNESRGPSWEVNTLCEDILDTSATS</sequence>
<evidence type="ECO:0000313" key="4">
    <source>
        <dbReference type="Proteomes" id="UP000187609"/>
    </source>
</evidence>
<dbReference type="Proteomes" id="UP000187609">
    <property type="component" value="Unassembled WGS sequence"/>
</dbReference>